<dbReference type="Proteomes" id="UP000008021">
    <property type="component" value="Chromosome 9"/>
</dbReference>
<organism evidence="1">
    <name type="scientific">Oryza meridionalis</name>
    <dbReference type="NCBI Taxonomy" id="40149"/>
    <lineage>
        <taxon>Eukaryota</taxon>
        <taxon>Viridiplantae</taxon>
        <taxon>Streptophyta</taxon>
        <taxon>Embryophyta</taxon>
        <taxon>Tracheophyta</taxon>
        <taxon>Spermatophyta</taxon>
        <taxon>Magnoliopsida</taxon>
        <taxon>Liliopsida</taxon>
        <taxon>Poales</taxon>
        <taxon>Poaceae</taxon>
        <taxon>BOP clade</taxon>
        <taxon>Oryzoideae</taxon>
        <taxon>Oryzeae</taxon>
        <taxon>Oryzinae</taxon>
        <taxon>Oryza</taxon>
    </lineage>
</organism>
<evidence type="ECO:0000313" key="2">
    <source>
        <dbReference type="Proteomes" id="UP000008021"/>
    </source>
</evidence>
<name>A0A0E0EPY6_9ORYZ</name>
<reference evidence="1" key="2">
    <citation type="submission" date="2018-05" db="EMBL/GenBank/DDBJ databases">
        <title>OmerRS3 (Oryza meridionalis Reference Sequence Version 3).</title>
        <authorList>
            <person name="Zhang J."/>
            <person name="Kudrna D."/>
            <person name="Lee S."/>
            <person name="Talag J."/>
            <person name="Welchert J."/>
            <person name="Wing R.A."/>
        </authorList>
    </citation>
    <scope>NUCLEOTIDE SEQUENCE [LARGE SCALE GENOMIC DNA]</scope>
    <source>
        <strain evidence="1">cv. OR44</strain>
    </source>
</reference>
<dbReference type="HOGENOM" id="CLU_2907982_0_0_1"/>
<protein>
    <submittedName>
        <fullName evidence="1">Uncharacterized protein</fullName>
    </submittedName>
</protein>
<dbReference type="Gramene" id="OMERI09G02030.1">
    <property type="protein sequence ID" value="OMERI09G02030.1"/>
    <property type="gene ID" value="OMERI09G02030"/>
</dbReference>
<sequence>MEKCLLVDGSFSLFLQRNRHAGALLSAIQVWYDDDRRRERLKELSRQMGFGALQKENEDQVK</sequence>
<evidence type="ECO:0000313" key="1">
    <source>
        <dbReference type="EnsemblPlants" id="OMERI09G02030.1"/>
    </source>
</evidence>
<proteinExistence type="predicted"/>
<dbReference type="AlphaFoldDB" id="A0A0E0EPY6"/>
<dbReference type="EnsemblPlants" id="OMERI09G02030.1">
    <property type="protein sequence ID" value="OMERI09G02030.1"/>
    <property type="gene ID" value="OMERI09G02030"/>
</dbReference>
<reference evidence="1" key="1">
    <citation type="submission" date="2015-04" db="UniProtKB">
        <authorList>
            <consortium name="EnsemblPlants"/>
        </authorList>
    </citation>
    <scope>IDENTIFICATION</scope>
</reference>
<keyword evidence="2" id="KW-1185">Reference proteome</keyword>
<accession>A0A0E0EPY6</accession>